<accession>X6NGX8</accession>
<reference evidence="1 2" key="1">
    <citation type="journal article" date="2013" name="Curr. Biol.">
        <title>The Genome of the Foraminiferan Reticulomyxa filosa.</title>
        <authorList>
            <person name="Glockner G."/>
            <person name="Hulsmann N."/>
            <person name="Schleicher M."/>
            <person name="Noegel A.A."/>
            <person name="Eichinger L."/>
            <person name="Gallinger C."/>
            <person name="Pawlowski J."/>
            <person name="Sierra R."/>
            <person name="Euteneuer U."/>
            <person name="Pillet L."/>
            <person name="Moustafa A."/>
            <person name="Platzer M."/>
            <person name="Groth M."/>
            <person name="Szafranski K."/>
            <person name="Schliwa M."/>
        </authorList>
    </citation>
    <scope>NUCLEOTIDE SEQUENCE [LARGE SCALE GENOMIC DNA]</scope>
</reference>
<comment type="caution">
    <text evidence="1">The sequence shown here is derived from an EMBL/GenBank/DDBJ whole genome shotgun (WGS) entry which is preliminary data.</text>
</comment>
<keyword evidence="2" id="KW-1185">Reference proteome</keyword>
<dbReference type="Proteomes" id="UP000023152">
    <property type="component" value="Unassembled WGS sequence"/>
</dbReference>
<evidence type="ECO:0000313" key="1">
    <source>
        <dbReference type="EMBL" id="ETO25241.1"/>
    </source>
</evidence>
<dbReference type="AlphaFoldDB" id="X6NGX8"/>
<gene>
    <name evidence="1" type="ORF">RFI_11898</name>
</gene>
<name>X6NGX8_RETFI</name>
<sequence length="235" mass="26708">MSTLSITSSGSIVLKDWFLIPQKGEFVKKYGEADASAVLLFNDNNKGEPIGSIRYKSILDVTKTDFGEKNGDTFPIFNDYNKVLAIWKKDRSVYYLIFADKETRQHWADFLKGKADPGSFRGKTLQVPIMTSTNPTSKNDGKSKKTIQFPIPGVIFHHFTNRIYRDLVNQSYVRPSRQDATNNATENKYVNVFISPIGSYALLNILWCGAEVGSKTYQQLQQYLANMPKYQDLSF</sequence>
<organism evidence="1 2">
    <name type="scientific">Reticulomyxa filosa</name>
    <dbReference type="NCBI Taxonomy" id="46433"/>
    <lineage>
        <taxon>Eukaryota</taxon>
        <taxon>Sar</taxon>
        <taxon>Rhizaria</taxon>
        <taxon>Retaria</taxon>
        <taxon>Foraminifera</taxon>
        <taxon>Monothalamids</taxon>
        <taxon>Reticulomyxidae</taxon>
        <taxon>Reticulomyxa</taxon>
    </lineage>
</organism>
<proteinExistence type="predicted"/>
<dbReference type="EMBL" id="ASPP01008671">
    <property type="protein sequence ID" value="ETO25241.1"/>
    <property type="molecule type" value="Genomic_DNA"/>
</dbReference>
<evidence type="ECO:0000313" key="2">
    <source>
        <dbReference type="Proteomes" id="UP000023152"/>
    </source>
</evidence>
<protein>
    <submittedName>
        <fullName evidence="1">Uncharacterized protein</fullName>
    </submittedName>
</protein>